<dbReference type="AlphaFoldDB" id="A0A5S5C0E8"/>
<evidence type="ECO:0008006" key="3">
    <source>
        <dbReference type="Google" id="ProtNLM"/>
    </source>
</evidence>
<evidence type="ECO:0000313" key="1">
    <source>
        <dbReference type="EMBL" id="TYP72088.1"/>
    </source>
</evidence>
<accession>A0A5S5C0E8</accession>
<evidence type="ECO:0000313" key="2">
    <source>
        <dbReference type="Proteomes" id="UP000323257"/>
    </source>
</evidence>
<organism evidence="1 2">
    <name type="scientific">Paenibacillus methanolicus</name>
    <dbReference type="NCBI Taxonomy" id="582686"/>
    <lineage>
        <taxon>Bacteria</taxon>
        <taxon>Bacillati</taxon>
        <taxon>Bacillota</taxon>
        <taxon>Bacilli</taxon>
        <taxon>Bacillales</taxon>
        <taxon>Paenibacillaceae</taxon>
        <taxon>Paenibacillus</taxon>
    </lineage>
</organism>
<dbReference type="EMBL" id="VNHS01000009">
    <property type="protein sequence ID" value="TYP72088.1"/>
    <property type="molecule type" value="Genomic_DNA"/>
</dbReference>
<name>A0A5S5C0E8_9BACL</name>
<proteinExistence type="predicted"/>
<dbReference type="InterPro" id="IPR018697">
    <property type="entry name" value="DUF2199"/>
</dbReference>
<dbReference type="OrthoDB" id="4404538at2"/>
<reference evidence="1 2" key="1">
    <citation type="submission" date="2019-07" db="EMBL/GenBank/DDBJ databases">
        <title>Genomic Encyclopedia of Type Strains, Phase III (KMG-III): the genomes of soil and plant-associated and newly described type strains.</title>
        <authorList>
            <person name="Whitman W."/>
        </authorList>
    </citation>
    <scope>NUCLEOTIDE SEQUENCE [LARGE SCALE GENOMIC DNA]</scope>
    <source>
        <strain evidence="1 2">BL24</strain>
    </source>
</reference>
<sequence>MNNLNGYTCSCCGEYHDELPTSYGTEAPVYYELASPEEREQRFELSEDLCVMDNEHFFIRGCLEIPIIGTDEQFIWGAWVSLSEANYRKVHDHGDEPEQLEAMLGWFSTVLPDYPDTLNLKAKVHHRLGGMRPYIELEPTEHPLAVESREGMTVERVQEIAEAYCERLKEQLWPFENPEHAAVLTLEKIMRRESPVLYVTHDEEDGMWQFLDGEEVIEEEARLLSLKQMVDLDPSLMQLSDLPPGWIAWRDNSDDEWRRAPR</sequence>
<protein>
    <recommendedName>
        <fullName evidence="3">DUF2199 domain-containing protein</fullName>
    </recommendedName>
</protein>
<gene>
    <name evidence="1" type="ORF">BCM02_109367</name>
</gene>
<dbReference type="Proteomes" id="UP000323257">
    <property type="component" value="Unassembled WGS sequence"/>
</dbReference>
<dbReference type="Pfam" id="PF09965">
    <property type="entry name" value="DUF2199"/>
    <property type="match status" value="1"/>
</dbReference>
<keyword evidence="2" id="KW-1185">Reference proteome</keyword>
<comment type="caution">
    <text evidence="1">The sequence shown here is derived from an EMBL/GenBank/DDBJ whole genome shotgun (WGS) entry which is preliminary data.</text>
</comment>